<dbReference type="InterPro" id="IPR041492">
    <property type="entry name" value="HAD_2"/>
</dbReference>
<dbReference type="SFLD" id="SFLDG01135">
    <property type="entry name" value="C1.5.6:_HAD__Beta-PGM__Phospha"/>
    <property type="match status" value="1"/>
</dbReference>
<dbReference type="Gene3D" id="1.10.150.240">
    <property type="entry name" value="Putative phosphatase, domain 2"/>
    <property type="match status" value="1"/>
</dbReference>
<dbReference type="SFLD" id="SFLDG01129">
    <property type="entry name" value="C1.5:_HAD__Beta-PGM__Phosphata"/>
    <property type="match status" value="1"/>
</dbReference>
<dbReference type="STRING" id="1293598.IV56_GL001963"/>
<dbReference type="PATRIC" id="fig|1293598.4.peg.2048"/>
<dbReference type="Pfam" id="PF13419">
    <property type="entry name" value="HAD_2"/>
    <property type="match status" value="1"/>
</dbReference>
<dbReference type="InterPro" id="IPR023198">
    <property type="entry name" value="PGP-like_dom2"/>
</dbReference>
<dbReference type="EMBL" id="JQCE01000007">
    <property type="protein sequence ID" value="KRO17836.1"/>
    <property type="molecule type" value="Genomic_DNA"/>
</dbReference>
<dbReference type="GO" id="GO:0005829">
    <property type="term" value="C:cytosol"/>
    <property type="evidence" value="ECO:0007669"/>
    <property type="project" value="TreeGrafter"/>
</dbReference>
<dbReference type="PANTHER" id="PTHR43434">
    <property type="entry name" value="PHOSPHOGLYCOLATE PHOSPHATASE"/>
    <property type="match status" value="1"/>
</dbReference>
<dbReference type="SFLD" id="SFLDS00003">
    <property type="entry name" value="Haloacid_Dehalogenase"/>
    <property type="match status" value="1"/>
</dbReference>
<dbReference type="InterPro" id="IPR036412">
    <property type="entry name" value="HAD-like_sf"/>
</dbReference>
<evidence type="ECO:0000313" key="2">
    <source>
        <dbReference type="Proteomes" id="UP000050969"/>
    </source>
</evidence>
<reference evidence="1 2" key="1">
    <citation type="journal article" date="2015" name="Genome Announc.">
        <title>Expanding the biotechnology potential of lactobacilli through comparative genomics of 213 strains and associated genera.</title>
        <authorList>
            <person name="Sun Z."/>
            <person name="Harris H.M."/>
            <person name="McCann A."/>
            <person name="Guo C."/>
            <person name="Argimon S."/>
            <person name="Zhang W."/>
            <person name="Yang X."/>
            <person name="Jeffery I.B."/>
            <person name="Cooney J.C."/>
            <person name="Kagawa T.F."/>
            <person name="Liu W."/>
            <person name="Song Y."/>
            <person name="Salvetti E."/>
            <person name="Wrobel A."/>
            <person name="Rasinkangas P."/>
            <person name="Parkhill J."/>
            <person name="Rea M.C."/>
            <person name="O'Sullivan O."/>
            <person name="Ritari J."/>
            <person name="Douillard F.P."/>
            <person name="Paul Ross R."/>
            <person name="Yang R."/>
            <person name="Briner A.E."/>
            <person name="Felis G.E."/>
            <person name="de Vos W.M."/>
            <person name="Barrangou R."/>
            <person name="Klaenhammer T.R."/>
            <person name="Caufield P.W."/>
            <person name="Cui Y."/>
            <person name="Zhang H."/>
            <person name="O'Toole P.W."/>
        </authorList>
    </citation>
    <scope>NUCLEOTIDE SEQUENCE [LARGE SCALE GENOMIC DNA]</scope>
    <source>
        <strain evidence="1 2">DSM 24301</strain>
    </source>
</reference>
<organism evidence="1 2">
    <name type="scientific">Lacticaseibacillus saniviri JCM 17471 = DSM 24301</name>
    <dbReference type="NCBI Taxonomy" id="1293598"/>
    <lineage>
        <taxon>Bacteria</taxon>
        <taxon>Bacillati</taxon>
        <taxon>Bacillota</taxon>
        <taxon>Bacilli</taxon>
        <taxon>Lactobacillales</taxon>
        <taxon>Lactobacillaceae</taxon>
        <taxon>Lacticaseibacillus</taxon>
    </lineage>
</organism>
<name>A0A0R2MY78_9LACO</name>
<evidence type="ECO:0000313" key="1">
    <source>
        <dbReference type="EMBL" id="KRO17836.1"/>
    </source>
</evidence>
<dbReference type="AlphaFoldDB" id="A0A0R2MY78"/>
<dbReference type="PANTHER" id="PTHR43434:SF20">
    <property type="entry name" value="5'-NUCLEOTIDASE"/>
    <property type="match status" value="1"/>
</dbReference>
<dbReference type="SUPFAM" id="SSF56784">
    <property type="entry name" value="HAD-like"/>
    <property type="match status" value="1"/>
</dbReference>
<keyword evidence="1" id="KW-0378">Hydrolase</keyword>
<dbReference type="InterPro" id="IPR023214">
    <property type="entry name" value="HAD_sf"/>
</dbReference>
<sequence length="219" mass="24562">MEQLFFDFDGTIADSEVGIVNSIKYFVKQMGLRPLTDAEYRTFIGPALTSSLKRYYPEIDEATITQAINTYQDYYLKEGIYQLDLYPGIKQALTDIRNQGYRVNIASAKPEQMINQIVKHFDLGDYFDGEFGATMDERVRSTKTEVLAYALNETKAVPAESLMIGDRDTDMLGGKNNGVKTLGVLYGFGDRGELQAADANYIIDRPNELLTGITKVMAN</sequence>
<dbReference type="Proteomes" id="UP000050969">
    <property type="component" value="Unassembled WGS sequence"/>
</dbReference>
<accession>A0A0R2MY78</accession>
<dbReference type="OrthoDB" id="9792518at2"/>
<dbReference type="InterPro" id="IPR050155">
    <property type="entry name" value="HAD-like_hydrolase_sf"/>
</dbReference>
<dbReference type="RefSeq" id="WP_054777972.1">
    <property type="nucleotide sequence ID" value="NZ_BBBX01000024.1"/>
</dbReference>
<keyword evidence="2" id="KW-1185">Reference proteome</keyword>
<dbReference type="GO" id="GO:0016787">
    <property type="term" value="F:hydrolase activity"/>
    <property type="evidence" value="ECO:0007669"/>
    <property type="project" value="UniProtKB-KW"/>
</dbReference>
<proteinExistence type="predicted"/>
<dbReference type="GO" id="GO:0004713">
    <property type="term" value="F:protein tyrosine kinase activity"/>
    <property type="evidence" value="ECO:0007669"/>
    <property type="project" value="TreeGrafter"/>
</dbReference>
<gene>
    <name evidence="1" type="ORF">IV56_GL001963</name>
</gene>
<comment type="caution">
    <text evidence="1">The sequence shown here is derived from an EMBL/GenBank/DDBJ whole genome shotgun (WGS) entry which is preliminary data.</text>
</comment>
<dbReference type="Gene3D" id="3.40.50.1000">
    <property type="entry name" value="HAD superfamily/HAD-like"/>
    <property type="match status" value="1"/>
</dbReference>
<protein>
    <submittedName>
        <fullName evidence="1">Haloacid dehalogenase-like hydrolase</fullName>
    </submittedName>
</protein>